<protein>
    <submittedName>
        <fullName evidence="3">Caspase domain-containing protein</fullName>
    </submittedName>
</protein>
<dbReference type="InterPro" id="IPR011600">
    <property type="entry name" value="Pept_C14_caspase"/>
</dbReference>
<proteinExistence type="inferred from homology"/>
<gene>
    <name evidence="3" type="ORF">BJ322DRAFT_578346</name>
</gene>
<dbReference type="PANTHER" id="PTHR48104:SF30">
    <property type="entry name" value="METACASPASE-1"/>
    <property type="match status" value="1"/>
</dbReference>
<dbReference type="OrthoDB" id="3223806at2759"/>
<organism evidence="3 4">
    <name type="scientific">Thelephora terrestris</name>
    <dbReference type="NCBI Taxonomy" id="56493"/>
    <lineage>
        <taxon>Eukaryota</taxon>
        <taxon>Fungi</taxon>
        <taxon>Dikarya</taxon>
        <taxon>Basidiomycota</taxon>
        <taxon>Agaricomycotina</taxon>
        <taxon>Agaricomycetes</taxon>
        <taxon>Thelephorales</taxon>
        <taxon>Thelephoraceae</taxon>
        <taxon>Thelephora</taxon>
    </lineage>
</organism>
<feature type="domain" description="Peptidase C14 caspase" evidence="2">
    <location>
        <begin position="16"/>
        <end position="347"/>
    </location>
</feature>
<dbReference type="GO" id="GO:0004197">
    <property type="term" value="F:cysteine-type endopeptidase activity"/>
    <property type="evidence" value="ECO:0007669"/>
    <property type="project" value="InterPro"/>
</dbReference>
<dbReference type="InterPro" id="IPR050452">
    <property type="entry name" value="Metacaspase"/>
</dbReference>
<dbReference type="GO" id="GO:0005737">
    <property type="term" value="C:cytoplasm"/>
    <property type="evidence" value="ECO:0007669"/>
    <property type="project" value="TreeGrafter"/>
</dbReference>
<dbReference type="GO" id="GO:0006508">
    <property type="term" value="P:proteolysis"/>
    <property type="evidence" value="ECO:0007669"/>
    <property type="project" value="InterPro"/>
</dbReference>
<evidence type="ECO:0000313" key="4">
    <source>
        <dbReference type="Proteomes" id="UP000736335"/>
    </source>
</evidence>
<dbReference type="Proteomes" id="UP000736335">
    <property type="component" value="Unassembled WGS sequence"/>
</dbReference>
<dbReference type="AlphaFoldDB" id="A0A9P6HJZ3"/>
<accession>A0A9P6HJZ3</accession>
<reference evidence="3" key="2">
    <citation type="submission" date="2020-11" db="EMBL/GenBank/DDBJ databases">
        <authorList>
            <consortium name="DOE Joint Genome Institute"/>
            <person name="Kuo A."/>
            <person name="Miyauchi S."/>
            <person name="Kiss E."/>
            <person name="Drula E."/>
            <person name="Kohler A."/>
            <person name="Sanchez-Garcia M."/>
            <person name="Andreopoulos B."/>
            <person name="Barry K.W."/>
            <person name="Bonito G."/>
            <person name="Buee M."/>
            <person name="Carver A."/>
            <person name="Chen C."/>
            <person name="Cichocki N."/>
            <person name="Clum A."/>
            <person name="Culley D."/>
            <person name="Crous P.W."/>
            <person name="Fauchery L."/>
            <person name="Girlanda M."/>
            <person name="Hayes R."/>
            <person name="Keri Z."/>
            <person name="Labutti K."/>
            <person name="Lipzen A."/>
            <person name="Lombard V."/>
            <person name="Magnuson J."/>
            <person name="Maillard F."/>
            <person name="Morin E."/>
            <person name="Murat C."/>
            <person name="Nolan M."/>
            <person name="Ohm R."/>
            <person name="Pangilinan J."/>
            <person name="Pereira M."/>
            <person name="Perotto S."/>
            <person name="Peter M."/>
            <person name="Riley R."/>
            <person name="Sitrit Y."/>
            <person name="Stielow B."/>
            <person name="Szollosi G."/>
            <person name="Zifcakova L."/>
            <person name="Stursova M."/>
            <person name="Spatafora J.W."/>
            <person name="Tedersoo L."/>
            <person name="Vaario L.-M."/>
            <person name="Yamada A."/>
            <person name="Yan M."/>
            <person name="Wang P."/>
            <person name="Xu J."/>
            <person name="Bruns T."/>
            <person name="Baldrian P."/>
            <person name="Vilgalys R."/>
            <person name="Henrissat B."/>
            <person name="Grigoriev I.V."/>
            <person name="Hibbett D."/>
            <person name="Nagy L.G."/>
            <person name="Martin F.M."/>
        </authorList>
    </citation>
    <scope>NUCLEOTIDE SEQUENCE</scope>
    <source>
        <strain evidence="3">UH-Tt-Lm1</strain>
    </source>
</reference>
<dbReference type="Pfam" id="PF00656">
    <property type="entry name" value="Peptidase_C14"/>
    <property type="match status" value="1"/>
</dbReference>
<evidence type="ECO:0000256" key="1">
    <source>
        <dbReference type="ARBA" id="ARBA00009005"/>
    </source>
</evidence>
<dbReference type="PANTHER" id="PTHR48104">
    <property type="entry name" value="METACASPASE-4"/>
    <property type="match status" value="1"/>
</dbReference>
<keyword evidence="4" id="KW-1185">Reference proteome</keyword>
<evidence type="ECO:0000313" key="3">
    <source>
        <dbReference type="EMBL" id="KAF9787771.1"/>
    </source>
</evidence>
<dbReference type="Gene3D" id="3.40.50.1460">
    <property type="match status" value="1"/>
</dbReference>
<reference evidence="3" key="1">
    <citation type="journal article" date="2020" name="Nat. Commun.">
        <title>Large-scale genome sequencing of mycorrhizal fungi provides insights into the early evolution of symbiotic traits.</title>
        <authorList>
            <person name="Miyauchi S."/>
            <person name="Kiss E."/>
            <person name="Kuo A."/>
            <person name="Drula E."/>
            <person name="Kohler A."/>
            <person name="Sanchez-Garcia M."/>
            <person name="Morin E."/>
            <person name="Andreopoulos B."/>
            <person name="Barry K.W."/>
            <person name="Bonito G."/>
            <person name="Buee M."/>
            <person name="Carver A."/>
            <person name="Chen C."/>
            <person name="Cichocki N."/>
            <person name="Clum A."/>
            <person name="Culley D."/>
            <person name="Crous P.W."/>
            <person name="Fauchery L."/>
            <person name="Girlanda M."/>
            <person name="Hayes R.D."/>
            <person name="Keri Z."/>
            <person name="LaButti K."/>
            <person name="Lipzen A."/>
            <person name="Lombard V."/>
            <person name="Magnuson J."/>
            <person name="Maillard F."/>
            <person name="Murat C."/>
            <person name="Nolan M."/>
            <person name="Ohm R.A."/>
            <person name="Pangilinan J."/>
            <person name="Pereira M.F."/>
            <person name="Perotto S."/>
            <person name="Peter M."/>
            <person name="Pfister S."/>
            <person name="Riley R."/>
            <person name="Sitrit Y."/>
            <person name="Stielow J.B."/>
            <person name="Szollosi G."/>
            <person name="Zifcakova L."/>
            <person name="Stursova M."/>
            <person name="Spatafora J.W."/>
            <person name="Tedersoo L."/>
            <person name="Vaario L.M."/>
            <person name="Yamada A."/>
            <person name="Yan M."/>
            <person name="Wang P."/>
            <person name="Xu J."/>
            <person name="Bruns T."/>
            <person name="Baldrian P."/>
            <person name="Vilgalys R."/>
            <person name="Dunand C."/>
            <person name="Henrissat B."/>
            <person name="Grigoriev I.V."/>
            <person name="Hibbett D."/>
            <person name="Nagy L.G."/>
            <person name="Martin F.M."/>
        </authorList>
    </citation>
    <scope>NUCLEOTIDE SEQUENCE</scope>
    <source>
        <strain evidence="3">UH-Tt-Lm1</strain>
    </source>
</reference>
<sequence length="397" mass="45497">MTVDYIETTREPSTTKKALLVGISYTDGTQVDGYVLDPIPTSTQNVEMFKNFIQERWGYTDITVMTDEAEVEERLRPTKANLERELKALRRGVNTGDRRVFYYAGHSDQLPCQTGSEEDDLDETLISVDGFKIRDNMLHNILVKNLPIGSTLTAIVDSCHSGTMLDLGHYRCNSVYYPWVNKGKRNSKSRCNTVVRRDGMVTRPKALDQPRSRMGSGEGDLPSPSIFGFMHSEIPLSDGDLNTYTEQRCMSPERQFCDGWCRDRKQRKESQHAEVISISSSNDHQISWDVTRNGDVVSMTSSLIEILNGSVSPPWIDIPVERTSSEQRPQITYAQLMTRLNHKVHSYTMDMHRYYREKRRVHRAEGTKPEDEYEMDNFQDLQLGSLSPLDMGRIFEL</sequence>
<evidence type="ECO:0000259" key="2">
    <source>
        <dbReference type="Pfam" id="PF00656"/>
    </source>
</evidence>
<dbReference type="EMBL" id="WIUZ02000004">
    <property type="protein sequence ID" value="KAF9787771.1"/>
    <property type="molecule type" value="Genomic_DNA"/>
</dbReference>
<name>A0A9P6HJZ3_9AGAM</name>
<comment type="caution">
    <text evidence="3">The sequence shown here is derived from an EMBL/GenBank/DDBJ whole genome shotgun (WGS) entry which is preliminary data.</text>
</comment>
<comment type="similarity">
    <text evidence="1">Belongs to the peptidase C14B family.</text>
</comment>